<feature type="domain" description="Isochorismatase-like" evidence="2">
    <location>
        <begin position="37"/>
        <end position="223"/>
    </location>
</feature>
<organism evidence="3 4">
    <name type="scientific">Streptomyces polygonati</name>
    <dbReference type="NCBI Taxonomy" id="1617087"/>
    <lineage>
        <taxon>Bacteria</taxon>
        <taxon>Bacillati</taxon>
        <taxon>Actinomycetota</taxon>
        <taxon>Actinomycetes</taxon>
        <taxon>Kitasatosporales</taxon>
        <taxon>Streptomycetaceae</taxon>
        <taxon>Streptomyces</taxon>
    </lineage>
</organism>
<keyword evidence="4" id="KW-1185">Reference proteome</keyword>
<dbReference type="InterPro" id="IPR000868">
    <property type="entry name" value="Isochorismatase-like_dom"/>
</dbReference>
<evidence type="ECO:0000313" key="3">
    <source>
        <dbReference type="EMBL" id="MFC4029873.1"/>
    </source>
</evidence>
<dbReference type="Pfam" id="PF00857">
    <property type="entry name" value="Isochorismatase"/>
    <property type="match status" value="1"/>
</dbReference>
<dbReference type="PANTHER" id="PTHR43540">
    <property type="entry name" value="PEROXYUREIDOACRYLATE/UREIDOACRYLATE AMIDOHYDROLASE-RELATED"/>
    <property type="match status" value="1"/>
</dbReference>
<dbReference type="GO" id="GO:0016787">
    <property type="term" value="F:hydrolase activity"/>
    <property type="evidence" value="ECO:0007669"/>
    <property type="project" value="UniProtKB-KW"/>
</dbReference>
<evidence type="ECO:0000259" key="2">
    <source>
        <dbReference type="Pfam" id="PF00857"/>
    </source>
</evidence>
<name>A0ABV8HD65_9ACTN</name>
<dbReference type="InterPro" id="IPR036380">
    <property type="entry name" value="Isochorismatase-like_sf"/>
</dbReference>
<accession>A0ABV8HD65</accession>
<evidence type="ECO:0000313" key="4">
    <source>
        <dbReference type="Proteomes" id="UP001595765"/>
    </source>
</evidence>
<sequence length="254" mass="26973">MHKERHDPADPAVLIGPVTAQPYAWPYDTSVPATRVALLCIDWQTDFCGPGGYVDAMGYDIALTRAGLPATQKLLAHARAAGMLVVHTREGHTADLSDLPANKRWRSARIGAEIGAAGPRGRILVRGEPGWEIVPEVAPAAGEVIVDKPGKGAFYATNLDLVLRTRGITHLVLTGITTDVCVHTTMREANDRGYECLILSDCTGATDPSNHEAALHMVTMQGGVFGCVSTSDELIAATTPAVRTPLPAPRALPE</sequence>
<keyword evidence="1 3" id="KW-0378">Hydrolase</keyword>
<evidence type="ECO:0000256" key="1">
    <source>
        <dbReference type="ARBA" id="ARBA00022801"/>
    </source>
</evidence>
<protein>
    <submittedName>
        <fullName evidence="3">Cysteine hydrolase family protein</fullName>
    </submittedName>
</protein>
<dbReference type="PANTHER" id="PTHR43540:SF9">
    <property type="entry name" value="FAMILY HYDROLASE, PUTATIVE (AFU_ORTHOLOGUE AFUA_2G08700)-RELATED"/>
    <property type="match status" value="1"/>
</dbReference>
<dbReference type="EMBL" id="JBHSBB010000001">
    <property type="protein sequence ID" value="MFC4029873.1"/>
    <property type="molecule type" value="Genomic_DNA"/>
</dbReference>
<dbReference type="InterPro" id="IPR050272">
    <property type="entry name" value="Isochorismatase-like_hydrls"/>
</dbReference>
<proteinExistence type="predicted"/>
<reference evidence="4" key="1">
    <citation type="journal article" date="2019" name="Int. J. Syst. Evol. Microbiol.">
        <title>The Global Catalogue of Microorganisms (GCM) 10K type strain sequencing project: providing services to taxonomists for standard genome sequencing and annotation.</title>
        <authorList>
            <consortium name="The Broad Institute Genomics Platform"/>
            <consortium name="The Broad Institute Genome Sequencing Center for Infectious Disease"/>
            <person name="Wu L."/>
            <person name="Ma J."/>
        </authorList>
    </citation>
    <scope>NUCLEOTIDE SEQUENCE [LARGE SCALE GENOMIC DNA]</scope>
    <source>
        <strain evidence="4">CGMCC 4.7237</strain>
    </source>
</reference>
<dbReference type="CDD" id="cd00431">
    <property type="entry name" value="cysteine_hydrolases"/>
    <property type="match status" value="1"/>
</dbReference>
<gene>
    <name evidence="3" type="ORF">ACFO3J_00140</name>
</gene>
<dbReference type="Proteomes" id="UP001595765">
    <property type="component" value="Unassembled WGS sequence"/>
</dbReference>
<dbReference type="Gene3D" id="3.40.50.850">
    <property type="entry name" value="Isochorismatase-like"/>
    <property type="match status" value="1"/>
</dbReference>
<dbReference type="RefSeq" id="WP_386424450.1">
    <property type="nucleotide sequence ID" value="NZ_JBHSBB010000001.1"/>
</dbReference>
<dbReference type="SUPFAM" id="SSF52499">
    <property type="entry name" value="Isochorismatase-like hydrolases"/>
    <property type="match status" value="1"/>
</dbReference>
<comment type="caution">
    <text evidence="3">The sequence shown here is derived from an EMBL/GenBank/DDBJ whole genome shotgun (WGS) entry which is preliminary data.</text>
</comment>